<protein>
    <recommendedName>
        <fullName evidence="7">3-keto-5-aminohexanoate cleavage enzyme</fullName>
    </recommendedName>
</protein>
<dbReference type="Gene3D" id="3.20.20.70">
    <property type="entry name" value="Aldolase class I"/>
    <property type="match status" value="1"/>
</dbReference>
<sequence length="281" mass="30226">MSGTIDEPLVISAAITGGGPARKRTPYHPVTHDELVKEAVACGKAGAAIVHLHARNEDGIATMSPDVYRNLANDIRAEGSNVIINFSAGDNGGRASHTERLGIAKTGAEMVTIGAGSFNANGRLYNNAPNYIDAMLKSLSDHNVSPEIEIFDTGQLAEMKRLMANRLISPSPSVQFVFGVSGGLPARIGILDQLLLDLPADCHWSTCCQSDDYSVWREMMLYTFLRGGHIRTGMEDVIYAGPGELAKSNADLVAQWVKTAQTWGRPLVTPDELRAQLGICH</sequence>
<evidence type="ECO:0000256" key="1">
    <source>
        <dbReference type="ARBA" id="ARBA00001947"/>
    </source>
</evidence>
<proteinExistence type="predicted"/>
<dbReference type="PANTHER" id="PTHR37418:SF2">
    <property type="entry name" value="3-KETO-5-AMINOHEXANOATE CLEAVAGE ENZYME"/>
    <property type="match status" value="1"/>
</dbReference>
<keyword evidence="6" id="KW-1185">Reference proteome</keyword>
<dbReference type="PANTHER" id="PTHR37418">
    <property type="entry name" value="3-KETO-5-AMINOHEXANOATE CLEAVAGE ENZYME-RELATED"/>
    <property type="match status" value="1"/>
</dbReference>
<evidence type="ECO:0000313" key="5">
    <source>
        <dbReference type="EMBL" id="AQQ03840.1"/>
    </source>
</evidence>
<evidence type="ECO:0000256" key="3">
    <source>
        <dbReference type="ARBA" id="ARBA00022723"/>
    </source>
</evidence>
<gene>
    <name evidence="5" type="ORF">B0E33_09765</name>
</gene>
<evidence type="ECO:0000256" key="2">
    <source>
        <dbReference type="ARBA" id="ARBA00022679"/>
    </source>
</evidence>
<dbReference type="InterPro" id="IPR013785">
    <property type="entry name" value="Aldolase_TIM"/>
</dbReference>
<evidence type="ECO:0000313" key="6">
    <source>
        <dbReference type="Proteomes" id="UP000188174"/>
    </source>
</evidence>
<evidence type="ECO:0000256" key="4">
    <source>
        <dbReference type="ARBA" id="ARBA00022833"/>
    </source>
</evidence>
<dbReference type="Pfam" id="PF05853">
    <property type="entry name" value="BKACE"/>
    <property type="match status" value="1"/>
</dbReference>
<accession>A0ABN4WQ01</accession>
<organism evidence="5 6">
    <name type="scientific">Roseibium algicola</name>
    <dbReference type="NCBI Taxonomy" id="2857014"/>
    <lineage>
        <taxon>Bacteria</taxon>
        <taxon>Pseudomonadati</taxon>
        <taxon>Pseudomonadota</taxon>
        <taxon>Alphaproteobacteria</taxon>
        <taxon>Hyphomicrobiales</taxon>
        <taxon>Stappiaceae</taxon>
        <taxon>Roseibium</taxon>
    </lineage>
</organism>
<dbReference type="RefSeq" id="WP_077291064.1">
    <property type="nucleotide sequence ID" value="NZ_CP019630.1"/>
</dbReference>
<keyword evidence="4" id="KW-0862">Zinc</keyword>
<dbReference type="InterPro" id="IPR008567">
    <property type="entry name" value="BKACE"/>
</dbReference>
<evidence type="ECO:0008006" key="7">
    <source>
        <dbReference type="Google" id="ProtNLM"/>
    </source>
</evidence>
<keyword evidence="2" id="KW-0808">Transferase</keyword>
<reference evidence="5 6" key="1">
    <citation type="submission" date="2017-02" db="EMBL/GenBank/DDBJ databases">
        <authorList>
            <person name="Jeong S."/>
        </authorList>
    </citation>
    <scope>NUCLEOTIDE SEQUENCE [LARGE SCALE GENOMIC DNA]</scope>
    <source>
        <strain evidence="5 6">RMAR6-6</strain>
    </source>
</reference>
<dbReference type="EMBL" id="CP019630">
    <property type="protein sequence ID" value="AQQ03840.1"/>
    <property type="molecule type" value="Genomic_DNA"/>
</dbReference>
<name>A0ABN4WQ01_9HYPH</name>
<dbReference type="Proteomes" id="UP000188174">
    <property type="component" value="Chromosome"/>
</dbReference>
<keyword evidence="3" id="KW-0479">Metal-binding</keyword>
<comment type="cofactor">
    <cofactor evidence="1">
        <name>Zn(2+)</name>
        <dbReference type="ChEBI" id="CHEBI:29105"/>
    </cofactor>
</comment>